<reference evidence="2" key="1">
    <citation type="submission" date="2011-09" db="EMBL/GenBank/DDBJ databases">
        <title>Complete sequence of Halovivax ruber XH-70.</title>
        <authorList>
            <consortium name="US DOE Joint Genome Institute"/>
            <person name="Lucas S."/>
            <person name="Han J."/>
            <person name="Lapidus A."/>
            <person name="Cheng J.-F."/>
            <person name="Goodwin L."/>
            <person name="Pitluck S."/>
            <person name="Peters L."/>
            <person name="Mikhailova N."/>
            <person name="Davenport K."/>
            <person name="Detter J.C."/>
            <person name="Han C."/>
            <person name="Tapia R."/>
            <person name="Land M."/>
            <person name="Hauser L."/>
            <person name="Kyrpides N."/>
            <person name="Ivanova N."/>
            <person name="Pagani I."/>
            <person name="Sproer C."/>
            <person name="Anderson I."/>
            <person name="Woyke T."/>
        </authorList>
    </citation>
    <scope>NUCLEOTIDE SEQUENCE</scope>
    <source>
        <strain evidence="2">XH-70</strain>
    </source>
</reference>
<dbReference type="AlphaFoldDB" id="L0I9X4"/>
<keyword evidence="3" id="KW-1185">Reference proteome</keyword>
<feature type="compositionally biased region" description="Basic and acidic residues" evidence="1">
    <location>
        <begin position="10"/>
        <end position="23"/>
    </location>
</feature>
<protein>
    <submittedName>
        <fullName evidence="2">Uncharacterized protein</fullName>
    </submittedName>
</protein>
<sequence>MGRKKRRKRADRERSTERDSAGDEERDAASALGTPLGMPDAPIPDSPMPDAPIPDAGVPDMGMPGASMADCNGATGDASLAQNQAGPDLRIQRTPRDTEPDGFEPSISDYQGQHVDIGDKVRRIAHEKDDWDHNQLGESVGDVRETLQKVITDPDEVYGGTRASDDATVRVYVSEVAGGDGPVVVFALVVDGRLITSFVPAGEAHPGAPYEDVYDRDKATTYIIREVLQKASGHSPMTKVDEFDQLITQIEEGESI</sequence>
<dbReference type="Proteomes" id="UP000010846">
    <property type="component" value="Chromosome"/>
</dbReference>
<dbReference type="STRING" id="797302.Halru_0903"/>
<feature type="region of interest" description="Disordered" evidence="1">
    <location>
        <begin position="1"/>
        <end position="111"/>
    </location>
</feature>
<dbReference type="RefSeq" id="WP_015300191.1">
    <property type="nucleotide sequence ID" value="NC_019964.1"/>
</dbReference>
<dbReference type="EMBL" id="CP003050">
    <property type="protein sequence ID" value="AGB15524.1"/>
    <property type="molecule type" value="Genomic_DNA"/>
</dbReference>
<evidence type="ECO:0000313" key="2">
    <source>
        <dbReference type="EMBL" id="AGB15524.1"/>
    </source>
</evidence>
<evidence type="ECO:0000313" key="3">
    <source>
        <dbReference type="Proteomes" id="UP000010846"/>
    </source>
</evidence>
<dbReference type="GeneID" id="71811664"/>
<gene>
    <name evidence="2" type="ordered locus">Halru_0903</name>
</gene>
<evidence type="ECO:0000256" key="1">
    <source>
        <dbReference type="SAM" id="MobiDB-lite"/>
    </source>
</evidence>
<name>L0I9X4_HALRX</name>
<proteinExistence type="predicted"/>
<dbReference type="KEGG" id="hru:Halru_0903"/>
<feature type="compositionally biased region" description="Basic and acidic residues" evidence="1">
    <location>
        <begin position="90"/>
        <end position="99"/>
    </location>
</feature>
<organism evidence="2 3">
    <name type="scientific">Halovivax ruber (strain DSM 18193 / JCM 13892 / XH-70)</name>
    <dbReference type="NCBI Taxonomy" id="797302"/>
    <lineage>
        <taxon>Archaea</taxon>
        <taxon>Methanobacteriati</taxon>
        <taxon>Methanobacteriota</taxon>
        <taxon>Stenosarchaea group</taxon>
        <taxon>Halobacteria</taxon>
        <taxon>Halobacteriales</taxon>
        <taxon>Natrialbaceae</taxon>
        <taxon>Halovivax</taxon>
    </lineage>
</organism>
<accession>L0I9X4</accession>
<dbReference type="HOGENOM" id="CLU_1084192_0_0_2"/>
<feature type="compositionally biased region" description="Pro residues" evidence="1">
    <location>
        <begin position="41"/>
        <end position="52"/>
    </location>
</feature>